<organism evidence="2 3">
    <name type="scientific">Neisseria meningitidis serogroup A / serotype 4A (strain DSM 15465 / Z2491)</name>
    <dbReference type="NCBI Taxonomy" id="122587"/>
    <lineage>
        <taxon>Bacteria</taxon>
        <taxon>Pseudomonadati</taxon>
        <taxon>Pseudomonadota</taxon>
        <taxon>Betaproteobacteria</taxon>
        <taxon>Neisseriales</taxon>
        <taxon>Neisseriaceae</taxon>
        <taxon>Neisseria</taxon>
    </lineage>
</organism>
<reference evidence="2 3" key="1">
    <citation type="journal article" date="2000" name="Nature">
        <title>Complete DNA sequence of a serogroup A strain of Neisseria meningitidis Z2491.</title>
        <authorList>
            <person name="Parkhill J."/>
            <person name="Achtman M."/>
            <person name="James K.D."/>
            <person name="Bentley S.D."/>
            <person name="Churcher C."/>
            <person name="Klee S.R."/>
            <person name="Morelli G."/>
            <person name="Basham D."/>
            <person name="Brown D."/>
            <person name="Chillingworth T."/>
            <person name="Davies R.M."/>
            <person name="Davis P."/>
            <person name="Devlin K."/>
            <person name="Feltwell T."/>
            <person name="Hamlin N."/>
            <person name="Holroyd S."/>
            <person name="Jagels K."/>
            <person name="Leather S."/>
            <person name="Moule S."/>
            <person name="Mungall K."/>
            <person name="Quail M.A."/>
            <person name="Rajandream M.A."/>
            <person name="Rutherford K.M."/>
            <person name="Simmonds M."/>
            <person name="Skelton J."/>
            <person name="Whitehead S."/>
            <person name="Spratt B.G."/>
            <person name="Barrell B.G."/>
        </authorList>
    </citation>
    <scope>NUCLEOTIDE SEQUENCE [LARGE SCALE GENOMIC DNA]</scope>
    <source>
        <strain evidence="3">DSM 15465 / Z2491</strain>
    </source>
</reference>
<keyword evidence="1" id="KW-0472">Membrane</keyword>
<evidence type="ECO:0000256" key="1">
    <source>
        <dbReference type="SAM" id="Phobius"/>
    </source>
</evidence>
<keyword evidence="1" id="KW-0812">Transmembrane</keyword>
<dbReference type="EnsemblBacteria" id="CAM07471">
    <property type="protein sequence ID" value="CAM07471"/>
    <property type="gene ID" value="NMA0154"/>
</dbReference>
<name>A0A0U1RGV4_NEIMA</name>
<dbReference type="RefSeq" id="WP_002230190.1">
    <property type="nucleotide sequence ID" value="NC_003116.1"/>
</dbReference>
<feature type="transmembrane region" description="Helical" evidence="1">
    <location>
        <begin position="106"/>
        <end position="126"/>
    </location>
</feature>
<proteinExistence type="predicted"/>
<dbReference type="HOGENOM" id="CLU_1473714_0_0_4"/>
<protein>
    <submittedName>
        <fullName evidence="2">Integral membrane protein</fullName>
    </submittedName>
</protein>
<evidence type="ECO:0000313" key="3">
    <source>
        <dbReference type="Proteomes" id="UP000000626"/>
    </source>
</evidence>
<dbReference type="Proteomes" id="UP000000626">
    <property type="component" value="Chromosome"/>
</dbReference>
<feature type="transmembrane region" description="Helical" evidence="1">
    <location>
        <begin position="12"/>
        <end position="31"/>
    </location>
</feature>
<feature type="transmembrane region" description="Helical" evidence="1">
    <location>
        <begin position="66"/>
        <end position="86"/>
    </location>
</feature>
<dbReference type="EMBL" id="AL157959">
    <property type="protein sequence ID" value="CAM07471.1"/>
    <property type="molecule type" value="Genomic_DNA"/>
</dbReference>
<evidence type="ECO:0000313" key="2">
    <source>
        <dbReference type="EMBL" id="CAM07471.1"/>
    </source>
</evidence>
<dbReference type="KEGG" id="nma:NMA0154"/>
<feature type="transmembrane region" description="Helical" evidence="1">
    <location>
        <begin position="37"/>
        <end position="59"/>
    </location>
</feature>
<gene>
    <name evidence="2" type="ordered locus">NMA0154</name>
</gene>
<keyword evidence="1" id="KW-1133">Transmembrane helix</keyword>
<dbReference type="GeneID" id="93387192"/>
<accession>A0A0U1RGV4</accession>
<dbReference type="AlphaFoldDB" id="A0A0U1RGV4"/>
<sequence>MEFLSLHPWWSFFIILTIILSYIGFCAHFHIQNGAVFFYSYRDVTIVFLTPVILIALSYLIKNKEILSACILCITLIAFSWAWIIIYRPNTKRFFLSLLIVWGKLLLSTIVWAILAISLGLAVITGNSKRKKYERRDRHAERNEKAFIGALLVGFELSRNLLNLCCLHKDFSTPSKNIEVNRS</sequence>